<dbReference type="GO" id="GO:0043495">
    <property type="term" value="F:protein-membrane adaptor activity"/>
    <property type="evidence" value="ECO:0007669"/>
    <property type="project" value="TreeGrafter"/>
</dbReference>
<dbReference type="GO" id="GO:0071816">
    <property type="term" value="P:tail-anchored membrane protein insertion into ER membrane"/>
    <property type="evidence" value="ECO:0007669"/>
    <property type="project" value="InterPro"/>
</dbReference>
<proteinExistence type="inferred from homology"/>
<evidence type="ECO:0000256" key="3">
    <source>
        <dbReference type="ARBA" id="ARBA00017951"/>
    </source>
</evidence>
<dbReference type="Gene3D" id="1.10.287.660">
    <property type="entry name" value="Helix hairpin bin"/>
    <property type="match status" value="1"/>
</dbReference>
<evidence type="ECO:0000256" key="7">
    <source>
        <dbReference type="ARBA" id="ARBA00023136"/>
    </source>
</evidence>
<keyword evidence="7 10" id="KW-0472">Membrane</keyword>
<keyword evidence="11" id="KW-0732">Signal</keyword>
<sequence>MFLMVLIFMLEFAFALLPKFVGELTTMIAKLIFTVTNEELNLRAEIKDLKEEQSNISITDDFARYARLQRKVDKLLAVGKEKGNERKQRVSYLRMAVTVGIYILHAVILLLLMFLLRSEPLSYLPHQWLFPLGNFVAFPTGAQGAIGLGFWVIISNSVIHRVRGLIGL</sequence>
<evidence type="ECO:0000256" key="9">
    <source>
        <dbReference type="ARBA" id="ARBA00033006"/>
    </source>
</evidence>
<dbReference type="EMBL" id="JAWDGP010005428">
    <property type="protein sequence ID" value="KAK3756982.1"/>
    <property type="molecule type" value="Genomic_DNA"/>
</dbReference>
<dbReference type="AlphaFoldDB" id="A0AAE0YTZ1"/>
<keyword evidence="5" id="KW-0256">Endoplasmic reticulum</keyword>
<evidence type="ECO:0000256" key="5">
    <source>
        <dbReference type="ARBA" id="ARBA00022824"/>
    </source>
</evidence>
<dbReference type="PANTHER" id="PTHR42650:SF1">
    <property type="entry name" value="GUIDED ENTRY OF TAIL-ANCHORED PROTEINS FACTOR 1"/>
    <property type="match status" value="1"/>
</dbReference>
<evidence type="ECO:0000313" key="13">
    <source>
        <dbReference type="Proteomes" id="UP001283361"/>
    </source>
</evidence>
<feature type="chain" id="PRO_5041942522" description="Guided entry of tail-anchored proteins factor 1" evidence="11">
    <location>
        <begin position="16"/>
        <end position="168"/>
    </location>
</feature>
<organism evidence="12 13">
    <name type="scientific">Elysia crispata</name>
    <name type="common">lettuce slug</name>
    <dbReference type="NCBI Taxonomy" id="231223"/>
    <lineage>
        <taxon>Eukaryota</taxon>
        <taxon>Metazoa</taxon>
        <taxon>Spiralia</taxon>
        <taxon>Lophotrochozoa</taxon>
        <taxon>Mollusca</taxon>
        <taxon>Gastropoda</taxon>
        <taxon>Heterobranchia</taxon>
        <taxon>Euthyneura</taxon>
        <taxon>Panpulmonata</taxon>
        <taxon>Sacoglossa</taxon>
        <taxon>Placobranchoidea</taxon>
        <taxon>Plakobranchidae</taxon>
        <taxon>Elysia</taxon>
    </lineage>
</organism>
<feature type="transmembrane region" description="Helical" evidence="10">
    <location>
        <begin position="92"/>
        <end position="116"/>
    </location>
</feature>
<keyword evidence="13" id="KW-1185">Reference proteome</keyword>
<dbReference type="InterPro" id="IPR029012">
    <property type="entry name" value="Helix_hairpin_bin_sf"/>
</dbReference>
<dbReference type="Pfam" id="PF04420">
    <property type="entry name" value="CHD5"/>
    <property type="match status" value="1"/>
</dbReference>
<feature type="transmembrane region" description="Helical" evidence="10">
    <location>
        <begin position="128"/>
        <end position="154"/>
    </location>
</feature>
<dbReference type="GO" id="GO:0005789">
    <property type="term" value="C:endoplasmic reticulum membrane"/>
    <property type="evidence" value="ECO:0007669"/>
    <property type="project" value="UniProtKB-SubCell"/>
</dbReference>
<reference evidence="12" key="1">
    <citation type="journal article" date="2023" name="G3 (Bethesda)">
        <title>A reference genome for the long-term kleptoplast-retaining sea slug Elysia crispata morphotype clarki.</title>
        <authorList>
            <person name="Eastman K.E."/>
            <person name="Pendleton A.L."/>
            <person name="Shaikh M.A."/>
            <person name="Suttiyut T."/>
            <person name="Ogas R."/>
            <person name="Tomko P."/>
            <person name="Gavelis G."/>
            <person name="Widhalm J.R."/>
            <person name="Wisecaver J.H."/>
        </authorList>
    </citation>
    <scope>NUCLEOTIDE SEQUENCE</scope>
    <source>
        <strain evidence="12">ECLA1</strain>
    </source>
</reference>
<dbReference type="PANTHER" id="PTHR42650">
    <property type="entry name" value="TAIL-ANCHORED PROTEIN INSERTION RECEPTOR WRB"/>
    <property type="match status" value="1"/>
</dbReference>
<accession>A0AAE0YTZ1</accession>
<dbReference type="GO" id="GO:0043529">
    <property type="term" value="C:GET complex"/>
    <property type="evidence" value="ECO:0007669"/>
    <property type="project" value="TreeGrafter"/>
</dbReference>
<keyword evidence="4 10" id="KW-0812">Transmembrane</keyword>
<keyword evidence="6 10" id="KW-1133">Transmembrane helix</keyword>
<evidence type="ECO:0000256" key="6">
    <source>
        <dbReference type="ARBA" id="ARBA00022989"/>
    </source>
</evidence>
<dbReference type="InterPro" id="IPR028945">
    <property type="entry name" value="Get1"/>
</dbReference>
<evidence type="ECO:0000256" key="1">
    <source>
        <dbReference type="ARBA" id="ARBA00004477"/>
    </source>
</evidence>
<evidence type="ECO:0000256" key="11">
    <source>
        <dbReference type="SAM" id="SignalP"/>
    </source>
</evidence>
<comment type="similarity">
    <text evidence="2">Belongs to the WRB/GET1 family.</text>
</comment>
<evidence type="ECO:0000256" key="8">
    <source>
        <dbReference type="ARBA" id="ARBA00032437"/>
    </source>
</evidence>
<dbReference type="Proteomes" id="UP001283361">
    <property type="component" value="Unassembled WGS sequence"/>
</dbReference>
<evidence type="ECO:0000256" key="4">
    <source>
        <dbReference type="ARBA" id="ARBA00022692"/>
    </source>
</evidence>
<evidence type="ECO:0000256" key="10">
    <source>
        <dbReference type="SAM" id="Phobius"/>
    </source>
</evidence>
<evidence type="ECO:0000313" key="12">
    <source>
        <dbReference type="EMBL" id="KAK3756982.1"/>
    </source>
</evidence>
<protein>
    <recommendedName>
        <fullName evidence="3">Guided entry of tail-anchored proteins factor 1</fullName>
    </recommendedName>
    <alternativeName>
        <fullName evidence="8">Tail-anchored protein insertion receptor WRB</fullName>
    </alternativeName>
    <alternativeName>
        <fullName evidence="9">Tryptophan-rich basic protein</fullName>
    </alternativeName>
</protein>
<name>A0AAE0YTZ1_9GAST</name>
<comment type="caution">
    <text evidence="12">The sequence shown here is derived from an EMBL/GenBank/DDBJ whole genome shotgun (WGS) entry which is preliminary data.</text>
</comment>
<gene>
    <name evidence="12" type="ORF">RRG08_063175</name>
</gene>
<feature type="signal peptide" evidence="11">
    <location>
        <begin position="1"/>
        <end position="15"/>
    </location>
</feature>
<comment type="subcellular location">
    <subcellularLocation>
        <location evidence="1">Endoplasmic reticulum membrane</location>
        <topology evidence="1">Multi-pass membrane protein</topology>
    </subcellularLocation>
</comment>
<evidence type="ECO:0000256" key="2">
    <source>
        <dbReference type="ARBA" id="ARBA00010799"/>
    </source>
</evidence>